<comment type="similarity">
    <text evidence="3">Belongs to the OST3/OST6 family.</text>
</comment>
<evidence type="ECO:0000256" key="7">
    <source>
        <dbReference type="ARBA" id="ARBA00022989"/>
    </source>
</evidence>
<dbReference type="InterPro" id="IPR036249">
    <property type="entry name" value="Thioredoxin-like_sf"/>
</dbReference>
<evidence type="ECO:0000313" key="11">
    <source>
        <dbReference type="EMBL" id="PVU99526.1"/>
    </source>
</evidence>
<dbReference type="InterPro" id="IPR021149">
    <property type="entry name" value="OligosaccharylTrfase_OST3/OST6"/>
</dbReference>
<keyword evidence="5 10" id="KW-0732">Signal</keyword>
<dbReference type="SUPFAM" id="SSF52833">
    <property type="entry name" value="Thioredoxin-like"/>
    <property type="match status" value="1"/>
</dbReference>
<organism evidence="11 12">
    <name type="scientific">Furculomyces boomerangus</name>
    <dbReference type="NCBI Taxonomy" id="61424"/>
    <lineage>
        <taxon>Eukaryota</taxon>
        <taxon>Fungi</taxon>
        <taxon>Fungi incertae sedis</taxon>
        <taxon>Zoopagomycota</taxon>
        <taxon>Kickxellomycotina</taxon>
        <taxon>Harpellomycetes</taxon>
        <taxon>Harpellales</taxon>
        <taxon>Harpellaceae</taxon>
        <taxon>Furculomyces</taxon>
    </lineage>
</organism>
<sequence length="327" mass="37383">MKAFASIFIIISILSFLVFSNPTDLVLKFKDLTNKNPYGIAKLKENNVKDMVFSKQKNYSVVLLFTSSGNEFGCNNCKDVEQKISRVSKNWIQTEKSTQIFFAKLEVTESPNAFISFGVKGIPEVYIIKPECTIFKASDECTSQISIKESFSSEYFISEISHFFPNETFGISEDINQPVSKISFLYGILFSFLLYCLYNSSNAQKYFRTISLSITILFVLLMCSGYMWNHIKNPTFISFNKETQEPSIFIPSSSSQLGIEVYLVFATYFISTIAFIFLVKAAPYYEDKDLKTLSIFVCMGVLLAMNSYIYSTYGIKSHYYPFRIILP</sequence>
<evidence type="ECO:0000256" key="3">
    <source>
        <dbReference type="ARBA" id="ARBA00009561"/>
    </source>
</evidence>
<dbReference type="GO" id="GO:0018279">
    <property type="term" value="P:protein N-linked glycosylation via asparagine"/>
    <property type="evidence" value="ECO:0007669"/>
    <property type="project" value="TreeGrafter"/>
</dbReference>
<evidence type="ECO:0000256" key="9">
    <source>
        <dbReference type="SAM" id="Phobius"/>
    </source>
</evidence>
<evidence type="ECO:0000313" key="12">
    <source>
        <dbReference type="Proteomes" id="UP000245699"/>
    </source>
</evidence>
<evidence type="ECO:0000256" key="2">
    <source>
        <dbReference type="ARBA" id="ARBA00004477"/>
    </source>
</evidence>
<dbReference type="PANTHER" id="PTHR12692:SF0">
    <property type="entry name" value="GH11935P"/>
    <property type="match status" value="1"/>
</dbReference>
<keyword evidence="6" id="KW-0256">Endoplasmic reticulum</keyword>
<name>A0A2T9Z4R1_9FUNG</name>
<feature type="transmembrane region" description="Helical" evidence="9">
    <location>
        <begin position="261"/>
        <end position="281"/>
    </location>
</feature>
<feature type="transmembrane region" description="Helical" evidence="9">
    <location>
        <begin position="210"/>
        <end position="228"/>
    </location>
</feature>
<evidence type="ECO:0000256" key="1">
    <source>
        <dbReference type="ARBA" id="ARBA00002791"/>
    </source>
</evidence>
<keyword evidence="7 9" id="KW-1133">Transmembrane helix</keyword>
<feature type="transmembrane region" description="Helical" evidence="9">
    <location>
        <begin position="182"/>
        <end position="198"/>
    </location>
</feature>
<reference evidence="11 12" key="1">
    <citation type="journal article" date="2018" name="MBio">
        <title>Comparative Genomics Reveals the Core Gene Toolbox for the Fungus-Insect Symbiosis.</title>
        <authorList>
            <person name="Wang Y."/>
            <person name="Stata M."/>
            <person name="Wang W."/>
            <person name="Stajich J.E."/>
            <person name="White M.M."/>
            <person name="Moncalvo J.M."/>
        </authorList>
    </citation>
    <scope>NUCLEOTIDE SEQUENCE [LARGE SCALE GENOMIC DNA]</scope>
    <source>
        <strain evidence="11 12">AUS-77-4</strain>
    </source>
</reference>
<evidence type="ECO:0000256" key="8">
    <source>
        <dbReference type="ARBA" id="ARBA00023136"/>
    </source>
</evidence>
<dbReference type="OrthoDB" id="67566at2759"/>
<dbReference type="EMBL" id="MBFT01000032">
    <property type="protein sequence ID" value="PVU99526.1"/>
    <property type="molecule type" value="Genomic_DNA"/>
</dbReference>
<feature type="signal peptide" evidence="10">
    <location>
        <begin position="1"/>
        <end position="20"/>
    </location>
</feature>
<keyword evidence="12" id="KW-1185">Reference proteome</keyword>
<keyword evidence="8 9" id="KW-0472">Membrane</keyword>
<evidence type="ECO:0000256" key="6">
    <source>
        <dbReference type="ARBA" id="ARBA00022824"/>
    </source>
</evidence>
<keyword evidence="4 9" id="KW-0812">Transmembrane</keyword>
<feature type="transmembrane region" description="Helical" evidence="9">
    <location>
        <begin position="293"/>
        <end position="313"/>
    </location>
</feature>
<accession>A0A2T9Z4R1</accession>
<proteinExistence type="inferred from homology"/>
<dbReference type="PANTHER" id="PTHR12692">
    <property type="entry name" value="DOLICHYL-DIPHOSPHOOLIGOSACCHARIDE--PROTEIN GLYCOSYLTRANSFERASE-RELATED"/>
    <property type="match status" value="1"/>
</dbReference>
<comment type="caution">
    <text evidence="11">The sequence shown here is derived from an EMBL/GenBank/DDBJ whole genome shotgun (WGS) entry which is preliminary data.</text>
</comment>
<dbReference type="Gene3D" id="3.40.30.10">
    <property type="entry name" value="Glutaredoxin"/>
    <property type="match status" value="1"/>
</dbReference>
<dbReference type="Pfam" id="PF04756">
    <property type="entry name" value="OST3_OST6"/>
    <property type="match status" value="1"/>
</dbReference>
<comment type="function">
    <text evidence="1">Subunit of the oligosaccharyl transferase (OST) complex that catalyzes the initial transfer of a defined glycan (Glc(3)Man(9)GlcNAc(2) in eukaryotes) from the lipid carrier dolichol-pyrophosphate to an asparagine residue within an Asn-X-Ser/Thr consensus motif in nascent polypeptide chains, the first step in protein N-glycosylation. N-glycosylation occurs cotranslationally and the complex associates with the Sec61 complex at the channel-forming translocon complex that mediates protein translocation across the endoplasmic reticulum (ER). All subunits are required for a maximal enzyme activity.</text>
</comment>
<gene>
    <name evidence="11" type="ORF">BB559_000626</name>
</gene>
<protein>
    <submittedName>
        <fullName evidence="11">Uncharacterized protein</fullName>
    </submittedName>
</protein>
<evidence type="ECO:0000256" key="5">
    <source>
        <dbReference type="ARBA" id="ARBA00022729"/>
    </source>
</evidence>
<evidence type="ECO:0000256" key="4">
    <source>
        <dbReference type="ARBA" id="ARBA00022692"/>
    </source>
</evidence>
<dbReference type="GO" id="GO:0008250">
    <property type="term" value="C:oligosaccharyltransferase complex"/>
    <property type="evidence" value="ECO:0007669"/>
    <property type="project" value="TreeGrafter"/>
</dbReference>
<dbReference type="Proteomes" id="UP000245699">
    <property type="component" value="Unassembled WGS sequence"/>
</dbReference>
<dbReference type="AlphaFoldDB" id="A0A2T9Z4R1"/>
<dbReference type="STRING" id="61424.A0A2T9Z4R1"/>
<comment type="subcellular location">
    <subcellularLocation>
        <location evidence="2">Endoplasmic reticulum membrane</location>
        <topology evidence="2">Multi-pass membrane protein</topology>
    </subcellularLocation>
</comment>
<evidence type="ECO:0000256" key="10">
    <source>
        <dbReference type="SAM" id="SignalP"/>
    </source>
</evidence>
<feature type="chain" id="PRO_5015730167" evidence="10">
    <location>
        <begin position="21"/>
        <end position="327"/>
    </location>
</feature>